<protein>
    <recommendedName>
        <fullName evidence="1">Amidohydrolase-related domain-containing protein</fullName>
    </recommendedName>
</protein>
<dbReference type="Gene3D" id="3.30.110.90">
    <property type="entry name" value="Amidohydrolase"/>
    <property type="match status" value="1"/>
</dbReference>
<reference evidence="2" key="1">
    <citation type="submission" date="2020-02" db="EMBL/GenBank/DDBJ databases">
        <authorList>
            <person name="Meier V. D."/>
        </authorList>
    </citation>
    <scope>NUCLEOTIDE SEQUENCE</scope>
    <source>
        <strain evidence="2">AVDCRST_MAG89</strain>
    </source>
</reference>
<accession>A0A6J4KBM7</accession>
<dbReference type="Pfam" id="PF01979">
    <property type="entry name" value="Amidohydro_1"/>
    <property type="match status" value="1"/>
</dbReference>
<feature type="domain" description="Amidohydrolase-related" evidence="1">
    <location>
        <begin position="8"/>
        <end position="78"/>
    </location>
</feature>
<feature type="non-terminal residue" evidence="2">
    <location>
        <position position="1"/>
    </location>
</feature>
<proteinExistence type="predicted"/>
<gene>
    <name evidence="2" type="ORF">AVDCRST_MAG89-464</name>
</gene>
<dbReference type="PANTHER" id="PTHR43135:SF3">
    <property type="entry name" value="ALPHA-D-RIBOSE 1-METHYLPHOSPHONATE 5-TRIPHOSPHATE DIPHOSPHATASE"/>
    <property type="match status" value="1"/>
</dbReference>
<sequence>FAGSGLQDELALLVRAGLTPLEALRTATLNPAKYLGATDSLGTVGPGKLANLVLLDANPLEDIRNTRRISAVMTGGRLIDAAERERLLRVAEAEAARARIAPPARQ</sequence>
<dbReference type="InterPro" id="IPR011059">
    <property type="entry name" value="Metal-dep_hydrolase_composite"/>
</dbReference>
<dbReference type="SUPFAM" id="SSF51338">
    <property type="entry name" value="Composite domain of metallo-dependent hydrolases"/>
    <property type="match status" value="1"/>
</dbReference>
<evidence type="ECO:0000259" key="1">
    <source>
        <dbReference type="Pfam" id="PF01979"/>
    </source>
</evidence>
<dbReference type="EMBL" id="CADCTV010000109">
    <property type="protein sequence ID" value="CAA9300914.1"/>
    <property type="molecule type" value="Genomic_DNA"/>
</dbReference>
<name>A0A6J4KBM7_9BACT</name>
<dbReference type="InterPro" id="IPR006680">
    <property type="entry name" value="Amidohydro-rel"/>
</dbReference>
<dbReference type="PANTHER" id="PTHR43135">
    <property type="entry name" value="ALPHA-D-RIBOSE 1-METHYLPHOSPHONATE 5-TRIPHOSPHATE DIPHOSPHATASE"/>
    <property type="match status" value="1"/>
</dbReference>
<dbReference type="Gene3D" id="1.20.58.520">
    <property type="entry name" value="Amidohydrolase"/>
    <property type="match status" value="1"/>
</dbReference>
<dbReference type="Gene3D" id="2.30.40.10">
    <property type="entry name" value="Urease, subunit C, domain 1"/>
    <property type="match status" value="1"/>
</dbReference>
<dbReference type="AlphaFoldDB" id="A0A6J4KBM7"/>
<dbReference type="InterPro" id="IPR051781">
    <property type="entry name" value="Metallo-dep_Hydrolase"/>
</dbReference>
<organism evidence="2">
    <name type="scientific">uncultured Gemmatimonadota bacterium</name>
    <dbReference type="NCBI Taxonomy" id="203437"/>
    <lineage>
        <taxon>Bacteria</taxon>
        <taxon>Pseudomonadati</taxon>
        <taxon>Gemmatimonadota</taxon>
        <taxon>environmental samples</taxon>
    </lineage>
</organism>
<dbReference type="GO" id="GO:0016810">
    <property type="term" value="F:hydrolase activity, acting on carbon-nitrogen (but not peptide) bonds"/>
    <property type="evidence" value="ECO:0007669"/>
    <property type="project" value="InterPro"/>
</dbReference>
<evidence type="ECO:0000313" key="2">
    <source>
        <dbReference type="EMBL" id="CAA9300914.1"/>
    </source>
</evidence>